<dbReference type="OrthoDB" id="2588832at2759"/>
<dbReference type="PROSITE" id="PS00072">
    <property type="entry name" value="ACYL_COA_DH_1"/>
    <property type="match status" value="1"/>
</dbReference>
<dbReference type="SUPFAM" id="SSF56645">
    <property type="entry name" value="Acyl-CoA dehydrogenase NM domain-like"/>
    <property type="match status" value="1"/>
</dbReference>
<evidence type="ECO:0000256" key="1">
    <source>
        <dbReference type="ARBA" id="ARBA00001974"/>
    </source>
</evidence>
<dbReference type="Gene3D" id="3.10.120.10">
    <property type="entry name" value="Cytochrome b5-like heme/steroid binding domain"/>
    <property type="match status" value="1"/>
</dbReference>
<sequence length="544" mass="59547">MSKPLKPMTRDEVAQHNKAGDLWIIIDSIVYDLSKFGKLHPGGIGVLLDKDVAGKDSTTVFYGLHRQEVLQKQQYQRLRIGQIEGEEPKIRLKGPSDLSKVPYAEPAWLTPDFVSPYFNDSHRTLQKTGPEGVVVSEHGASQALAELSRSVCGVCSLLCCITLTSDMRKFITKVVAPDAQACEENGKRPSKSVLDQMAANGMNRMRMGPGKHLHGRDLMGVPGEKFDYFHELIVNQEFALCGGRGYVDGCQGHMVIGLPPIMNYCEEPMKTQVMDEVLDGHKLIVLAITEAFAGSDVQGLRCTATKKEDGSGWIINGTKKWITGGTNADYFTVGARTGKHLSVFLVPRSEGVNTKQIKTSYGTTAGTSYVTFDDVEVPNSALIGKENDGLHVILANFNHERWMIACQTIAYCRKAVEECLLWGSQRFVSGKPLLAQPVIRAKLANMIARTEAAQALLEAITYQMCNMDYKKQSAALAGPIGFLKMNASKTLAEVSDEAVAIFGGRGLTKTGMGRFVEQIHRTRKFDAILGGTEEVLGDLGVRQA</sequence>
<organism evidence="7 8">
    <name type="scientific">Trichosporon asahii var. asahii (strain CBS 8904)</name>
    <name type="common">Yeast</name>
    <dbReference type="NCBI Taxonomy" id="1220162"/>
    <lineage>
        <taxon>Eukaryota</taxon>
        <taxon>Fungi</taxon>
        <taxon>Dikarya</taxon>
        <taxon>Basidiomycota</taxon>
        <taxon>Agaricomycotina</taxon>
        <taxon>Tremellomycetes</taxon>
        <taxon>Trichosporonales</taxon>
        <taxon>Trichosporonaceae</taxon>
        <taxon>Trichosporon</taxon>
    </lineage>
</organism>
<comment type="cofactor">
    <cofactor evidence="1">
        <name>FAD</name>
        <dbReference type="ChEBI" id="CHEBI:57692"/>
    </cofactor>
</comment>
<dbReference type="InterPro" id="IPR009100">
    <property type="entry name" value="AcylCoA_DH/oxidase_NM_dom_sf"/>
</dbReference>
<dbReference type="AlphaFoldDB" id="K1W0V0"/>
<dbReference type="InterPro" id="IPR037069">
    <property type="entry name" value="AcylCoA_DH/ox_N_sf"/>
</dbReference>
<dbReference type="GO" id="GO:0003995">
    <property type="term" value="F:acyl-CoA dehydrogenase activity"/>
    <property type="evidence" value="ECO:0007669"/>
    <property type="project" value="InterPro"/>
</dbReference>
<dbReference type="Proteomes" id="UP000006757">
    <property type="component" value="Unassembled WGS sequence"/>
</dbReference>
<evidence type="ECO:0000256" key="2">
    <source>
        <dbReference type="ARBA" id="ARBA00009347"/>
    </source>
</evidence>
<dbReference type="InterPro" id="IPR036400">
    <property type="entry name" value="Cyt_B5-like_heme/steroid_sf"/>
</dbReference>
<dbReference type="HOGENOM" id="CLU_018204_4_4_1"/>
<dbReference type="Pfam" id="PF02771">
    <property type="entry name" value="Acyl-CoA_dh_N"/>
    <property type="match status" value="1"/>
</dbReference>
<protein>
    <submittedName>
        <fullName evidence="7">Acyl-CoA dehydrogenase, long-chain specific</fullName>
    </submittedName>
</protein>
<dbReference type="Gene3D" id="1.20.140.10">
    <property type="entry name" value="Butyryl-CoA Dehydrogenase, subunit A, domain 3"/>
    <property type="match status" value="1"/>
</dbReference>
<accession>K1W0V0</accession>
<evidence type="ECO:0000313" key="8">
    <source>
        <dbReference type="Proteomes" id="UP000006757"/>
    </source>
</evidence>
<comment type="similarity">
    <text evidence="2">Belongs to the acyl-CoA dehydrogenase family.</text>
</comment>
<dbReference type="InterPro" id="IPR036250">
    <property type="entry name" value="AcylCo_DH-like_C"/>
</dbReference>
<dbReference type="SUPFAM" id="SSF55856">
    <property type="entry name" value="Cytochrome b5-like heme/steroid binding domain"/>
    <property type="match status" value="1"/>
</dbReference>
<evidence type="ECO:0000256" key="5">
    <source>
        <dbReference type="ARBA" id="ARBA00023002"/>
    </source>
</evidence>
<dbReference type="eggNOG" id="KOG0137">
    <property type="taxonomic scope" value="Eukaryota"/>
</dbReference>
<dbReference type="Pfam" id="PF00441">
    <property type="entry name" value="Acyl-CoA_dh_1"/>
    <property type="match status" value="1"/>
</dbReference>
<feature type="domain" description="Cytochrome b5 heme-binding" evidence="6">
    <location>
        <begin position="5"/>
        <end position="84"/>
    </location>
</feature>
<proteinExistence type="inferred from homology"/>
<dbReference type="EMBL" id="AMBO01000091">
    <property type="protein sequence ID" value="EKD05447.1"/>
    <property type="molecule type" value="Genomic_DNA"/>
</dbReference>
<dbReference type="PROSITE" id="PS50255">
    <property type="entry name" value="CYTOCHROME_B5_2"/>
    <property type="match status" value="1"/>
</dbReference>
<dbReference type="eggNOG" id="KOG0537">
    <property type="taxonomic scope" value="Eukaryota"/>
</dbReference>
<dbReference type="Pfam" id="PF00173">
    <property type="entry name" value="Cyt-b5"/>
    <property type="match status" value="1"/>
</dbReference>
<dbReference type="InterPro" id="IPR050741">
    <property type="entry name" value="Acyl-CoA_dehydrogenase"/>
</dbReference>
<dbReference type="InterPro" id="IPR006091">
    <property type="entry name" value="Acyl-CoA_Oxase/DH_mid-dom"/>
</dbReference>
<evidence type="ECO:0000313" key="7">
    <source>
        <dbReference type="EMBL" id="EKD05447.1"/>
    </source>
</evidence>
<dbReference type="InterPro" id="IPR013786">
    <property type="entry name" value="AcylCoA_DH/ox_N"/>
</dbReference>
<evidence type="ECO:0000256" key="3">
    <source>
        <dbReference type="ARBA" id="ARBA00022630"/>
    </source>
</evidence>
<dbReference type="SUPFAM" id="SSF47203">
    <property type="entry name" value="Acyl-CoA dehydrogenase C-terminal domain-like"/>
    <property type="match status" value="1"/>
</dbReference>
<gene>
    <name evidence="7" type="ORF">A1Q2_00208</name>
</gene>
<dbReference type="SMART" id="SM01117">
    <property type="entry name" value="Cyt-b5"/>
    <property type="match status" value="1"/>
</dbReference>
<dbReference type="PANTHER" id="PTHR48083:SF28">
    <property type="entry name" value="ACYL-COA DEHYDROGENASE FAMILY PROTEIN (AFU_ORTHOLOGUE AFUA_6G10880)-RELATED"/>
    <property type="match status" value="1"/>
</dbReference>
<dbReference type="InterPro" id="IPR001199">
    <property type="entry name" value="Cyt_B5-like_heme/steroid-bd"/>
</dbReference>
<dbReference type="Gene3D" id="1.10.540.10">
    <property type="entry name" value="Acyl-CoA dehydrogenase/oxidase, N-terminal domain"/>
    <property type="match status" value="1"/>
</dbReference>
<name>K1W0V0_TRIAC</name>
<dbReference type="InterPro" id="IPR009075">
    <property type="entry name" value="AcylCo_DH/oxidase_C"/>
</dbReference>
<reference evidence="7 8" key="1">
    <citation type="journal article" date="2012" name="Eukaryot. Cell">
        <title>Genome sequence of the Trichosporon asahii environmental strain CBS 8904.</title>
        <authorList>
            <person name="Yang R.Y."/>
            <person name="Li H.T."/>
            <person name="Zhu H."/>
            <person name="Zhou G.P."/>
            <person name="Wang M."/>
            <person name="Wang L."/>
        </authorList>
    </citation>
    <scope>NUCLEOTIDE SEQUENCE [LARGE SCALE GENOMIC DNA]</scope>
    <source>
        <strain evidence="7 8">CBS 8904</strain>
    </source>
</reference>
<dbReference type="InterPro" id="IPR006089">
    <property type="entry name" value="Acyl-CoA_DH_CS"/>
</dbReference>
<evidence type="ECO:0000256" key="4">
    <source>
        <dbReference type="ARBA" id="ARBA00022827"/>
    </source>
</evidence>
<keyword evidence="8" id="KW-1185">Reference proteome</keyword>
<keyword evidence="3" id="KW-0285">Flavoprotein</keyword>
<evidence type="ECO:0000259" key="6">
    <source>
        <dbReference type="PROSITE" id="PS50255"/>
    </source>
</evidence>
<dbReference type="Gene3D" id="2.40.110.10">
    <property type="entry name" value="Butyryl-CoA Dehydrogenase, subunit A, domain 2"/>
    <property type="match status" value="1"/>
</dbReference>
<dbReference type="STRING" id="1220162.K1W0V0"/>
<dbReference type="GO" id="GO:0050660">
    <property type="term" value="F:flavin adenine dinucleotide binding"/>
    <property type="evidence" value="ECO:0007669"/>
    <property type="project" value="InterPro"/>
</dbReference>
<dbReference type="GO" id="GO:0005737">
    <property type="term" value="C:cytoplasm"/>
    <property type="evidence" value="ECO:0007669"/>
    <property type="project" value="TreeGrafter"/>
</dbReference>
<keyword evidence="5" id="KW-0560">Oxidoreductase</keyword>
<dbReference type="GO" id="GO:0033539">
    <property type="term" value="P:fatty acid beta-oxidation using acyl-CoA dehydrogenase"/>
    <property type="evidence" value="ECO:0007669"/>
    <property type="project" value="TreeGrafter"/>
</dbReference>
<dbReference type="InterPro" id="IPR046373">
    <property type="entry name" value="Acyl-CoA_Oxase/DH_mid-dom_sf"/>
</dbReference>
<dbReference type="OMA" id="IEDCFKW"/>
<dbReference type="Pfam" id="PF02770">
    <property type="entry name" value="Acyl-CoA_dh_M"/>
    <property type="match status" value="1"/>
</dbReference>
<comment type="caution">
    <text evidence="7">The sequence shown here is derived from an EMBL/GenBank/DDBJ whole genome shotgun (WGS) entry which is preliminary data.</text>
</comment>
<dbReference type="PANTHER" id="PTHR48083">
    <property type="entry name" value="MEDIUM-CHAIN SPECIFIC ACYL-COA DEHYDROGENASE, MITOCHONDRIAL-RELATED"/>
    <property type="match status" value="1"/>
</dbReference>
<keyword evidence="4" id="KW-0274">FAD</keyword>
<dbReference type="InParanoid" id="K1W0V0"/>